<dbReference type="InterPro" id="IPR008927">
    <property type="entry name" value="6-PGluconate_DH-like_C_sf"/>
</dbReference>
<dbReference type="Gene3D" id="3.40.50.720">
    <property type="entry name" value="NAD(P)-binding Rossmann-like Domain"/>
    <property type="match status" value="1"/>
</dbReference>
<dbReference type="RefSeq" id="WP_087435439.1">
    <property type="nucleotide sequence ID" value="NZ_JAMDLV010000036.1"/>
</dbReference>
<name>A0ABT4DTP8_9BACL</name>
<dbReference type="InterPro" id="IPR028939">
    <property type="entry name" value="P5C_Rdtase_cat_N"/>
</dbReference>
<comment type="subcellular location">
    <subcellularLocation>
        <location evidence="2">Cytoplasm</location>
    </subcellularLocation>
</comment>
<keyword evidence="2 4" id="KW-0028">Amino-acid biosynthesis</keyword>
<comment type="catalytic activity">
    <reaction evidence="2 4">
        <text>L-proline + NADP(+) = (S)-1-pyrroline-5-carboxylate + NADPH + 2 H(+)</text>
        <dbReference type="Rhea" id="RHEA:14109"/>
        <dbReference type="ChEBI" id="CHEBI:15378"/>
        <dbReference type="ChEBI" id="CHEBI:17388"/>
        <dbReference type="ChEBI" id="CHEBI:57783"/>
        <dbReference type="ChEBI" id="CHEBI:58349"/>
        <dbReference type="ChEBI" id="CHEBI:60039"/>
        <dbReference type="EC" id="1.5.1.2"/>
    </reaction>
</comment>
<dbReference type="SUPFAM" id="SSF48179">
    <property type="entry name" value="6-phosphogluconate dehydrogenase C-terminal domain-like"/>
    <property type="match status" value="1"/>
</dbReference>
<keyword evidence="2 4" id="KW-0560">Oxidoreductase</keyword>
<comment type="caution">
    <text evidence="7">The sequence shown here is derived from an EMBL/GenBank/DDBJ whole genome shotgun (WGS) entry which is preliminary data.</text>
</comment>
<evidence type="ECO:0000256" key="1">
    <source>
        <dbReference type="ARBA" id="ARBA00005525"/>
    </source>
</evidence>
<keyword evidence="2 4" id="KW-0521">NADP</keyword>
<sequence>MNNMKIEQAQVNDAFRSLHFCIFGAGSMAEAIVRGMTEQHLTNPERIAVINRSNAERLHEMQDRYGVTIDLTAEAKQNRLAAADIIVLAIKPKDAAAALHELKPLLRADTLLVSVVAGLSIATMQRIVGATPIVRTMPNTSSNIGIGATALCCSQEVTPAQKCAAMTMLNAMGIVTEVEEPYLNIVTGLSGSGPAYIYYLMEAMVQAGMEGGLSREQSHDLTVQTVLGAAEMVRRTGEEPAALRRKVTSPGGTTQAALEVLEQYRFADAMRTAIHRAEARAQEMGEQIGRNME</sequence>
<keyword evidence="8" id="KW-1185">Reference proteome</keyword>
<comment type="catalytic activity">
    <reaction evidence="2">
        <text>L-proline + NAD(+) = (S)-1-pyrroline-5-carboxylate + NADH + 2 H(+)</text>
        <dbReference type="Rhea" id="RHEA:14105"/>
        <dbReference type="ChEBI" id="CHEBI:15378"/>
        <dbReference type="ChEBI" id="CHEBI:17388"/>
        <dbReference type="ChEBI" id="CHEBI:57540"/>
        <dbReference type="ChEBI" id="CHEBI:57945"/>
        <dbReference type="ChEBI" id="CHEBI:60039"/>
        <dbReference type="EC" id="1.5.1.2"/>
    </reaction>
</comment>
<dbReference type="EMBL" id="JAMDLW010000019">
    <property type="protein sequence ID" value="MCY9520735.1"/>
    <property type="molecule type" value="Genomic_DNA"/>
</dbReference>
<evidence type="ECO:0000313" key="7">
    <source>
        <dbReference type="EMBL" id="MCY9520735.1"/>
    </source>
</evidence>
<evidence type="ECO:0000259" key="5">
    <source>
        <dbReference type="Pfam" id="PF03807"/>
    </source>
</evidence>
<dbReference type="PIRSF" id="PIRSF000193">
    <property type="entry name" value="Pyrrol-5-carb_rd"/>
    <property type="match status" value="1"/>
</dbReference>
<dbReference type="SUPFAM" id="SSF51735">
    <property type="entry name" value="NAD(P)-binding Rossmann-fold domains"/>
    <property type="match status" value="1"/>
</dbReference>
<dbReference type="InterPro" id="IPR000304">
    <property type="entry name" value="Pyrroline-COOH_reductase"/>
</dbReference>
<organism evidence="7 8">
    <name type="scientific">Paenibacillus apiarius</name>
    <dbReference type="NCBI Taxonomy" id="46240"/>
    <lineage>
        <taxon>Bacteria</taxon>
        <taxon>Bacillati</taxon>
        <taxon>Bacillota</taxon>
        <taxon>Bacilli</taxon>
        <taxon>Bacillales</taxon>
        <taxon>Paenibacillaceae</taxon>
        <taxon>Paenibacillus</taxon>
    </lineage>
</organism>
<dbReference type="EC" id="1.5.1.2" evidence="2 3"/>
<evidence type="ECO:0000256" key="2">
    <source>
        <dbReference type="HAMAP-Rule" id="MF_01925"/>
    </source>
</evidence>
<dbReference type="PROSITE" id="PS00521">
    <property type="entry name" value="P5CR"/>
    <property type="match status" value="1"/>
</dbReference>
<keyword evidence="2 4" id="KW-0641">Proline biosynthesis</keyword>
<comment type="pathway">
    <text evidence="2 4">Amino-acid biosynthesis; L-proline biosynthesis; L-proline from L-glutamate 5-semialdehyde: step 1/1.</text>
</comment>
<comment type="similarity">
    <text evidence="1 2 4">Belongs to the pyrroline-5-carboxylate reductase family.</text>
</comment>
<evidence type="ECO:0000256" key="4">
    <source>
        <dbReference type="RuleBase" id="RU003903"/>
    </source>
</evidence>
<evidence type="ECO:0000259" key="6">
    <source>
        <dbReference type="Pfam" id="PF14748"/>
    </source>
</evidence>
<feature type="domain" description="Pyrroline-5-carboxylate reductase dimerisation" evidence="6">
    <location>
        <begin position="181"/>
        <end position="284"/>
    </location>
</feature>
<dbReference type="Gene3D" id="1.10.3730.10">
    <property type="entry name" value="ProC C-terminal domain-like"/>
    <property type="match status" value="1"/>
</dbReference>
<evidence type="ECO:0000256" key="3">
    <source>
        <dbReference type="NCBIfam" id="TIGR00112"/>
    </source>
</evidence>
<reference evidence="7 8" key="1">
    <citation type="submission" date="2022-05" db="EMBL/GenBank/DDBJ databases">
        <title>Genome Sequencing of Bee-Associated Microbes.</title>
        <authorList>
            <person name="Dunlap C."/>
        </authorList>
    </citation>
    <scope>NUCLEOTIDE SEQUENCE [LARGE SCALE GENOMIC DNA]</scope>
    <source>
        <strain evidence="7 8">NRRL NRS-1438</strain>
    </source>
</reference>
<dbReference type="Pfam" id="PF14748">
    <property type="entry name" value="P5CR_dimer"/>
    <property type="match status" value="1"/>
</dbReference>
<comment type="function">
    <text evidence="2">Catalyzes the reduction of 1-pyrroline-5-carboxylate (PCA) to L-proline.</text>
</comment>
<gene>
    <name evidence="2 7" type="primary">proC</name>
    <name evidence="7" type="ORF">M5X09_13845</name>
</gene>
<dbReference type="PANTHER" id="PTHR11645:SF49">
    <property type="entry name" value="PYRROLINE-5-CARBOXYLATE REDUCTASE 1"/>
    <property type="match status" value="1"/>
</dbReference>
<dbReference type="GO" id="GO:0004735">
    <property type="term" value="F:pyrroline-5-carboxylate reductase activity"/>
    <property type="evidence" value="ECO:0007669"/>
    <property type="project" value="UniProtKB-EC"/>
</dbReference>
<keyword evidence="2" id="KW-0963">Cytoplasm</keyword>
<dbReference type="PANTHER" id="PTHR11645">
    <property type="entry name" value="PYRROLINE-5-CARBOXYLATE REDUCTASE"/>
    <property type="match status" value="1"/>
</dbReference>
<dbReference type="Pfam" id="PF03807">
    <property type="entry name" value="F420_oxidored"/>
    <property type="match status" value="1"/>
</dbReference>
<dbReference type="HAMAP" id="MF_01925">
    <property type="entry name" value="P5C_reductase"/>
    <property type="match status" value="1"/>
</dbReference>
<dbReference type="NCBIfam" id="TIGR00112">
    <property type="entry name" value="proC"/>
    <property type="match status" value="1"/>
</dbReference>
<dbReference type="InterPro" id="IPR029036">
    <property type="entry name" value="P5CR_dimer"/>
</dbReference>
<dbReference type="InterPro" id="IPR036291">
    <property type="entry name" value="NAD(P)-bd_dom_sf"/>
</dbReference>
<protein>
    <recommendedName>
        <fullName evidence="2 3">Pyrroline-5-carboxylate reductase</fullName>
        <shortName evidence="2">P5C reductase</shortName>
        <shortName evidence="2">P5CR</shortName>
        <ecNumber evidence="2 3">1.5.1.2</ecNumber>
    </recommendedName>
    <alternativeName>
        <fullName evidence="2">PCA reductase</fullName>
    </alternativeName>
</protein>
<evidence type="ECO:0000313" key="8">
    <source>
        <dbReference type="Proteomes" id="UP001207626"/>
    </source>
</evidence>
<accession>A0ABT4DTP8</accession>
<dbReference type="Proteomes" id="UP001207626">
    <property type="component" value="Unassembled WGS sequence"/>
</dbReference>
<dbReference type="InterPro" id="IPR053790">
    <property type="entry name" value="P5CR-like_CS"/>
</dbReference>
<feature type="domain" description="Pyrroline-5-carboxylate reductase catalytic N-terminal" evidence="5">
    <location>
        <begin position="21"/>
        <end position="118"/>
    </location>
</feature>
<proteinExistence type="inferred from homology"/>